<gene>
    <name evidence="4" type="ORF">LV89_04149</name>
</gene>
<reference evidence="4 5" key="1">
    <citation type="submission" date="2018-05" db="EMBL/GenBank/DDBJ databases">
        <title>Genomic Encyclopedia of Archaeal and Bacterial Type Strains, Phase II (KMG-II): from individual species to whole genera.</title>
        <authorList>
            <person name="Goeker M."/>
        </authorList>
    </citation>
    <scope>NUCLEOTIDE SEQUENCE [LARGE SCALE GENOMIC DNA]</scope>
    <source>
        <strain evidence="4 5">DSM 22214</strain>
    </source>
</reference>
<name>A0A316DKU8_9BACT</name>
<sequence length="264" mass="29664">MKKYIFLVLSCICLISAKQKTKPTLYIIGDSTVKNGSGKGSDGQWGWGSIVYEHFDTTKIHIENHAIGGRSSRTFLTEGRWDKILKNLKKGDYVMMQFGHNDGGAINDTTRARGSIKGTGEETQEIDNMLTKKHEIVHSYGWYMRKYITETNEKGATAIVFSPVPRNVWKEGKIPRDGYTKWAAESAQTAGAFFVDLNEMVASKYELSNEAKLKADFFPIDHTHTNFAGAKLNAATVVEGIKTLKDCKINKFLLTARQIRKRSK</sequence>
<dbReference type="Pfam" id="PF13472">
    <property type="entry name" value="Lipase_GDSL_2"/>
    <property type="match status" value="1"/>
</dbReference>
<dbReference type="InterPro" id="IPR013830">
    <property type="entry name" value="SGNH_hydro"/>
</dbReference>
<organism evidence="4 5">
    <name type="scientific">Arcicella aurantiaca</name>
    <dbReference type="NCBI Taxonomy" id="591202"/>
    <lineage>
        <taxon>Bacteria</taxon>
        <taxon>Pseudomonadati</taxon>
        <taxon>Bacteroidota</taxon>
        <taxon>Cytophagia</taxon>
        <taxon>Cytophagales</taxon>
        <taxon>Flectobacillaceae</taxon>
        <taxon>Arcicella</taxon>
    </lineage>
</organism>
<dbReference type="OrthoDB" id="9807041at2"/>
<dbReference type="PANTHER" id="PTHR43695:SF1">
    <property type="entry name" value="RHAMNOGALACTURONAN ACETYLESTERASE"/>
    <property type="match status" value="1"/>
</dbReference>
<evidence type="ECO:0000256" key="2">
    <source>
        <dbReference type="ARBA" id="ARBA00022801"/>
    </source>
</evidence>
<accession>A0A316DKU8</accession>
<evidence type="ECO:0000313" key="5">
    <source>
        <dbReference type="Proteomes" id="UP000245489"/>
    </source>
</evidence>
<dbReference type="PANTHER" id="PTHR43695">
    <property type="entry name" value="PUTATIVE (AFU_ORTHOLOGUE AFUA_2G17250)-RELATED"/>
    <property type="match status" value="1"/>
</dbReference>
<dbReference type="Proteomes" id="UP000245489">
    <property type="component" value="Unassembled WGS sequence"/>
</dbReference>
<keyword evidence="5" id="KW-1185">Reference proteome</keyword>
<dbReference type="InterPro" id="IPR037459">
    <property type="entry name" value="RhgT-like"/>
</dbReference>
<feature type="domain" description="SGNH hydrolase-type esterase" evidence="3">
    <location>
        <begin position="28"/>
        <end position="231"/>
    </location>
</feature>
<proteinExistence type="inferred from homology"/>
<evidence type="ECO:0000313" key="4">
    <source>
        <dbReference type="EMBL" id="PWK18122.1"/>
    </source>
</evidence>
<dbReference type="SUPFAM" id="SSF52266">
    <property type="entry name" value="SGNH hydrolase"/>
    <property type="match status" value="1"/>
</dbReference>
<protein>
    <submittedName>
        <fullName evidence="4">Lysophospholipase L1-like esterase</fullName>
    </submittedName>
</protein>
<dbReference type="CDD" id="cd01821">
    <property type="entry name" value="Rhamnogalacturan_acetylesterase_like"/>
    <property type="match status" value="1"/>
</dbReference>
<evidence type="ECO:0000259" key="3">
    <source>
        <dbReference type="Pfam" id="PF13472"/>
    </source>
</evidence>
<dbReference type="EMBL" id="QGGO01000031">
    <property type="protein sequence ID" value="PWK18122.1"/>
    <property type="molecule type" value="Genomic_DNA"/>
</dbReference>
<comment type="caution">
    <text evidence="4">The sequence shown here is derived from an EMBL/GenBank/DDBJ whole genome shotgun (WGS) entry which is preliminary data.</text>
</comment>
<dbReference type="GO" id="GO:0016788">
    <property type="term" value="F:hydrolase activity, acting on ester bonds"/>
    <property type="evidence" value="ECO:0007669"/>
    <property type="project" value="UniProtKB-ARBA"/>
</dbReference>
<comment type="similarity">
    <text evidence="1">Belongs to the 'GDSL' lipolytic enzyme family.</text>
</comment>
<dbReference type="Gene3D" id="3.40.50.1110">
    <property type="entry name" value="SGNH hydrolase"/>
    <property type="match status" value="1"/>
</dbReference>
<dbReference type="RefSeq" id="WP_109744814.1">
    <property type="nucleotide sequence ID" value="NZ_QGGO01000031.1"/>
</dbReference>
<dbReference type="AlphaFoldDB" id="A0A316DKU8"/>
<evidence type="ECO:0000256" key="1">
    <source>
        <dbReference type="ARBA" id="ARBA00008668"/>
    </source>
</evidence>
<dbReference type="InterPro" id="IPR036514">
    <property type="entry name" value="SGNH_hydro_sf"/>
</dbReference>
<keyword evidence="2" id="KW-0378">Hydrolase</keyword>